<dbReference type="InterPro" id="IPR029058">
    <property type="entry name" value="AB_hydrolase_fold"/>
</dbReference>
<dbReference type="InterPro" id="IPR013094">
    <property type="entry name" value="AB_hydrolase_3"/>
</dbReference>
<dbReference type="Proteomes" id="UP000215506">
    <property type="component" value="Unassembled WGS sequence"/>
</dbReference>
<evidence type="ECO:0000313" key="4">
    <source>
        <dbReference type="EMBL" id="OXR41467.1"/>
    </source>
</evidence>
<dbReference type="Pfam" id="PF07859">
    <property type="entry name" value="Abhydrolase_3"/>
    <property type="match status" value="1"/>
</dbReference>
<name>A0A231GXW9_9NOCA</name>
<keyword evidence="1 4" id="KW-0378">Hydrolase</keyword>
<evidence type="ECO:0000259" key="3">
    <source>
        <dbReference type="Pfam" id="PF07859"/>
    </source>
</evidence>
<dbReference type="Gene3D" id="3.40.50.1820">
    <property type="entry name" value="alpha/beta hydrolase"/>
    <property type="match status" value="1"/>
</dbReference>
<dbReference type="EC" id="3.1.1.-" evidence="4"/>
<accession>A0A231GXW9</accession>
<sequence>MEIGLKWLIDAALDAHVEEIRQFDAASKPVAGPGNYEELRRVRARHAASRPPSGNRAAQQMAEAGGRRVPVRVTVPRETEIRGVYLDIHAGGFYIGSAAGDDARNAVLADSLAVAVVSVDYRLAPEHPWPAAPDDCETAALWLVERAQSLFGTAAFVVGGASAGATLAVTTLLRLRDRGLADRFAGAVLQYGAYDLSGRTPGGRLYADEYFIEAYAGHVADRTDPDISPLYGDLADLPPALLVVGQRDILLEDNLALAARLAAAGNDVDVRVYPESAHAFTFRPTGMAAAALREIDTWVADRLRCSRVAGGAPDPIATVT</sequence>
<dbReference type="InterPro" id="IPR050300">
    <property type="entry name" value="GDXG_lipolytic_enzyme"/>
</dbReference>
<dbReference type="PANTHER" id="PTHR48081">
    <property type="entry name" value="AB HYDROLASE SUPERFAMILY PROTEIN C4A8.06C"/>
    <property type="match status" value="1"/>
</dbReference>
<organism evidence="4 5">
    <name type="scientific">Nocardia cerradoensis</name>
    <dbReference type="NCBI Taxonomy" id="85688"/>
    <lineage>
        <taxon>Bacteria</taxon>
        <taxon>Bacillati</taxon>
        <taxon>Actinomycetota</taxon>
        <taxon>Actinomycetes</taxon>
        <taxon>Mycobacteriales</taxon>
        <taxon>Nocardiaceae</taxon>
        <taxon>Nocardia</taxon>
    </lineage>
</organism>
<dbReference type="AlphaFoldDB" id="A0A231GXW9"/>
<dbReference type="GO" id="GO:0016787">
    <property type="term" value="F:hydrolase activity"/>
    <property type="evidence" value="ECO:0007669"/>
    <property type="project" value="UniProtKB-KW"/>
</dbReference>
<dbReference type="SUPFAM" id="SSF53474">
    <property type="entry name" value="alpha/beta-Hydrolases"/>
    <property type="match status" value="1"/>
</dbReference>
<comment type="caution">
    <text evidence="4">The sequence shown here is derived from an EMBL/GenBank/DDBJ whole genome shotgun (WGS) entry which is preliminary data.</text>
</comment>
<dbReference type="EMBL" id="NGAF01000019">
    <property type="protein sequence ID" value="OXR41467.1"/>
    <property type="molecule type" value="Genomic_DNA"/>
</dbReference>
<proteinExistence type="predicted"/>
<keyword evidence="5" id="KW-1185">Reference proteome</keyword>
<evidence type="ECO:0000313" key="5">
    <source>
        <dbReference type="Proteomes" id="UP000215506"/>
    </source>
</evidence>
<gene>
    <name evidence="4" type="primary">aes</name>
    <name evidence="4" type="ORF">B7C42_06358</name>
</gene>
<feature type="region of interest" description="Disordered" evidence="2">
    <location>
        <begin position="45"/>
        <end position="65"/>
    </location>
</feature>
<evidence type="ECO:0000256" key="2">
    <source>
        <dbReference type="SAM" id="MobiDB-lite"/>
    </source>
</evidence>
<protein>
    <submittedName>
        <fullName evidence="4">Acetyl esterase</fullName>
        <ecNumber evidence="4">3.1.1.-</ecNumber>
    </submittedName>
</protein>
<dbReference type="RefSeq" id="WP_094027497.1">
    <property type="nucleotide sequence ID" value="NZ_JAAXOR010000001.1"/>
</dbReference>
<reference evidence="4 5" key="1">
    <citation type="submission" date="2017-07" db="EMBL/GenBank/DDBJ databases">
        <title>First draft Genome Sequence of Nocardia cerradoensis isolated from human infection.</title>
        <authorList>
            <person name="Carrasco G."/>
        </authorList>
    </citation>
    <scope>NUCLEOTIDE SEQUENCE [LARGE SCALE GENOMIC DNA]</scope>
    <source>
        <strain evidence="4 5">CNM20130759</strain>
    </source>
</reference>
<evidence type="ECO:0000256" key="1">
    <source>
        <dbReference type="ARBA" id="ARBA00022801"/>
    </source>
</evidence>
<feature type="domain" description="Alpha/beta hydrolase fold-3" evidence="3">
    <location>
        <begin position="86"/>
        <end position="281"/>
    </location>
</feature>
<dbReference type="PANTHER" id="PTHR48081:SF8">
    <property type="entry name" value="ALPHA_BETA HYDROLASE FOLD-3 DOMAIN-CONTAINING PROTEIN-RELATED"/>
    <property type="match status" value="1"/>
</dbReference>